<dbReference type="Proteomes" id="UP000179003">
    <property type="component" value="Unassembled WGS sequence"/>
</dbReference>
<feature type="coiled-coil region" evidence="1">
    <location>
        <begin position="41"/>
        <end position="75"/>
    </location>
</feature>
<proteinExistence type="predicted"/>
<dbReference type="EMBL" id="MFAE01000005">
    <property type="protein sequence ID" value="OGD67449.1"/>
    <property type="molecule type" value="Genomic_DNA"/>
</dbReference>
<sequence>MFDFEEKQVVRRIIYSKVTIFLLALVTLFILKGVWTAYRESKITRINKELAQRELEELKERGENLSSEIEILKTKEGEEGEIRSKFGVAKSGEKMVLIIDPKDTKQKEDDGKGDGIWSKFLGWFD</sequence>
<keyword evidence="2" id="KW-1133">Transmembrane helix</keyword>
<keyword evidence="1" id="KW-0175">Coiled coil</keyword>
<feature type="transmembrane region" description="Helical" evidence="2">
    <location>
        <begin position="20"/>
        <end position="38"/>
    </location>
</feature>
<evidence type="ECO:0000256" key="2">
    <source>
        <dbReference type="SAM" id="Phobius"/>
    </source>
</evidence>
<evidence type="ECO:0008006" key="5">
    <source>
        <dbReference type="Google" id="ProtNLM"/>
    </source>
</evidence>
<evidence type="ECO:0000313" key="3">
    <source>
        <dbReference type="EMBL" id="OGD67449.1"/>
    </source>
</evidence>
<keyword evidence="2" id="KW-0472">Membrane</keyword>
<keyword evidence="2" id="KW-0812">Transmembrane</keyword>
<evidence type="ECO:0000256" key="1">
    <source>
        <dbReference type="SAM" id="Coils"/>
    </source>
</evidence>
<dbReference type="Pfam" id="PF04977">
    <property type="entry name" value="DivIC"/>
    <property type="match status" value="1"/>
</dbReference>
<accession>A0A1F5EJ39</accession>
<organism evidence="3 4">
    <name type="scientific">Candidatus Campbellbacteria bacterium RIFOXYC2_FULL_35_25</name>
    <dbReference type="NCBI Taxonomy" id="1797582"/>
    <lineage>
        <taxon>Bacteria</taxon>
        <taxon>Candidatus Campbelliibacteriota</taxon>
    </lineage>
</organism>
<dbReference type="InterPro" id="IPR007060">
    <property type="entry name" value="FtsL/DivIC"/>
</dbReference>
<comment type="caution">
    <text evidence="3">The sequence shown here is derived from an EMBL/GenBank/DDBJ whole genome shotgun (WGS) entry which is preliminary data.</text>
</comment>
<gene>
    <name evidence="3" type="ORF">A2442_03020</name>
</gene>
<reference evidence="3 4" key="1">
    <citation type="journal article" date="2016" name="Nat. Commun.">
        <title>Thousands of microbial genomes shed light on interconnected biogeochemical processes in an aquifer system.</title>
        <authorList>
            <person name="Anantharaman K."/>
            <person name="Brown C.T."/>
            <person name="Hug L.A."/>
            <person name="Sharon I."/>
            <person name="Castelle C.J."/>
            <person name="Probst A.J."/>
            <person name="Thomas B.C."/>
            <person name="Singh A."/>
            <person name="Wilkins M.J."/>
            <person name="Karaoz U."/>
            <person name="Brodie E.L."/>
            <person name="Williams K.H."/>
            <person name="Hubbard S.S."/>
            <person name="Banfield J.F."/>
        </authorList>
    </citation>
    <scope>NUCLEOTIDE SEQUENCE [LARGE SCALE GENOMIC DNA]</scope>
</reference>
<protein>
    <recommendedName>
        <fullName evidence="5">Cell division protein FtsL</fullName>
    </recommendedName>
</protein>
<evidence type="ECO:0000313" key="4">
    <source>
        <dbReference type="Proteomes" id="UP000179003"/>
    </source>
</evidence>
<name>A0A1F5EJ39_9BACT</name>
<dbReference type="AlphaFoldDB" id="A0A1F5EJ39"/>